<evidence type="ECO:0000313" key="8">
    <source>
        <dbReference type="Proteomes" id="UP000247612"/>
    </source>
</evidence>
<keyword evidence="5" id="KW-0326">Glycosidase</keyword>
<dbReference type="GO" id="GO:0004563">
    <property type="term" value="F:beta-N-acetylhexosaminidase activity"/>
    <property type="evidence" value="ECO:0007669"/>
    <property type="project" value="UniProtKB-EC"/>
</dbReference>
<dbReference type="Gene3D" id="3.20.20.300">
    <property type="entry name" value="Glycoside hydrolase, family 3, N-terminal domain"/>
    <property type="match status" value="1"/>
</dbReference>
<dbReference type="PANTHER" id="PTHR30480">
    <property type="entry name" value="BETA-HEXOSAMINIDASE-RELATED"/>
    <property type="match status" value="1"/>
</dbReference>
<reference evidence="7 8" key="1">
    <citation type="submission" date="2018-05" db="EMBL/GenBank/DDBJ databases">
        <title>Genomic Encyclopedia of Type Strains, Phase IV (KMG-IV): sequencing the most valuable type-strain genomes for metagenomic binning, comparative biology and taxonomic classification.</title>
        <authorList>
            <person name="Goeker M."/>
        </authorList>
    </citation>
    <scope>NUCLEOTIDE SEQUENCE [LARGE SCALE GENOMIC DNA]</scope>
    <source>
        <strain evidence="7 8">JC118</strain>
    </source>
</reference>
<comment type="similarity">
    <text evidence="2">Belongs to the glycosyl hydrolase 3 family.</text>
</comment>
<dbReference type="STRING" id="1034346.GCA_000313565_01184"/>
<protein>
    <recommendedName>
        <fullName evidence="3">beta-N-acetylhexosaminidase</fullName>
        <ecNumber evidence="3">3.2.1.52</ecNumber>
    </recommendedName>
</protein>
<evidence type="ECO:0000256" key="2">
    <source>
        <dbReference type="ARBA" id="ARBA00005336"/>
    </source>
</evidence>
<dbReference type="Pfam" id="PF00933">
    <property type="entry name" value="Glyco_hydro_3"/>
    <property type="match status" value="1"/>
</dbReference>
<dbReference type="OrthoDB" id="9805821at2"/>
<dbReference type="GO" id="GO:0009254">
    <property type="term" value="P:peptidoglycan turnover"/>
    <property type="evidence" value="ECO:0007669"/>
    <property type="project" value="TreeGrafter"/>
</dbReference>
<evidence type="ECO:0000259" key="6">
    <source>
        <dbReference type="Pfam" id="PF00933"/>
    </source>
</evidence>
<dbReference type="RefSeq" id="WP_022937500.1">
    <property type="nucleotide sequence ID" value="NZ_CABKRQ010000003.1"/>
</dbReference>
<keyword evidence="8" id="KW-1185">Reference proteome</keyword>
<dbReference type="InterPro" id="IPR036962">
    <property type="entry name" value="Glyco_hydro_3_N_sf"/>
</dbReference>
<dbReference type="PROSITE" id="PS00775">
    <property type="entry name" value="GLYCOSYL_HYDROL_F3"/>
    <property type="match status" value="1"/>
</dbReference>
<gene>
    <name evidence="7" type="ORF">DES51_106130</name>
</gene>
<sequence length="394" mass="43424">MNTLKRAAIGLFCLLLLVGSIILAVWIVRPQWLQLKPDEKVEADHEPEPIKPVEPSKPVIVKTRAEELLSEMSLEDKIGQIFFIRCPLDEELESVMELQPGGVILFGRDLNGKTSQEVIDKNALLQSMSKLPLLIGVDEEGGIVNRVSWNPALVPTPFPSPQALYNEGGLAEVSQDAKTKSSYLLALGINVNLAPVADVTDNPEDYMYPRTVGLDSEGTAAYVAAVVDAMNEMQIGSCLKHFPGYGSNIDTHEDIAVDERAKEVFYNQDFIPFKTGIDHQAPAILVAHNIVTCFDELPASLSPTIHELLRNELNFQGVIMSDDLSMQAIRKFTDEKEPSVEAFLAGNDLLIITDFKAGAAAMKQAVDEGKVSEERLNESVLRILNWKLSLNLMD</sequence>
<dbReference type="InterPro" id="IPR050226">
    <property type="entry name" value="NagZ_Beta-hexosaminidase"/>
</dbReference>
<dbReference type="EC" id="3.2.1.52" evidence="3"/>
<dbReference type="EMBL" id="QJKH01000006">
    <property type="protein sequence ID" value="PXX79011.1"/>
    <property type="molecule type" value="Genomic_DNA"/>
</dbReference>
<evidence type="ECO:0000313" key="7">
    <source>
        <dbReference type="EMBL" id="PXX79011.1"/>
    </source>
</evidence>
<evidence type="ECO:0000256" key="1">
    <source>
        <dbReference type="ARBA" id="ARBA00001231"/>
    </source>
</evidence>
<evidence type="ECO:0000256" key="4">
    <source>
        <dbReference type="ARBA" id="ARBA00022801"/>
    </source>
</evidence>
<proteinExistence type="inferred from homology"/>
<keyword evidence="4" id="KW-0378">Hydrolase</keyword>
<dbReference type="GO" id="GO:0005975">
    <property type="term" value="P:carbohydrate metabolic process"/>
    <property type="evidence" value="ECO:0007669"/>
    <property type="project" value="InterPro"/>
</dbReference>
<comment type="catalytic activity">
    <reaction evidence="1">
        <text>Hydrolysis of terminal non-reducing N-acetyl-D-hexosamine residues in N-acetyl-beta-D-hexosaminides.</text>
        <dbReference type="EC" id="3.2.1.52"/>
    </reaction>
</comment>
<feature type="domain" description="Glycoside hydrolase family 3 N-terminal" evidence="6">
    <location>
        <begin position="74"/>
        <end position="385"/>
    </location>
</feature>
<dbReference type="InterPro" id="IPR001764">
    <property type="entry name" value="Glyco_hydro_3_N"/>
</dbReference>
<comment type="caution">
    <text evidence="7">The sequence shown here is derived from an EMBL/GenBank/DDBJ whole genome shotgun (WGS) entry which is preliminary data.</text>
</comment>
<evidence type="ECO:0000256" key="3">
    <source>
        <dbReference type="ARBA" id="ARBA00012663"/>
    </source>
</evidence>
<name>A0A318KMN9_9FIRM</name>
<dbReference type="PANTHER" id="PTHR30480:SF13">
    <property type="entry name" value="BETA-HEXOSAMINIDASE"/>
    <property type="match status" value="1"/>
</dbReference>
<dbReference type="InterPro" id="IPR017853">
    <property type="entry name" value="GH"/>
</dbReference>
<dbReference type="SUPFAM" id="SSF51445">
    <property type="entry name" value="(Trans)glycosidases"/>
    <property type="match status" value="1"/>
</dbReference>
<dbReference type="Proteomes" id="UP000247612">
    <property type="component" value="Unassembled WGS sequence"/>
</dbReference>
<dbReference type="InterPro" id="IPR019800">
    <property type="entry name" value="Glyco_hydro_3_AS"/>
</dbReference>
<organism evidence="7 8">
    <name type="scientific">Dielma fastidiosa</name>
    <dbReference type="NCBI Taxonomy" id="1034346"/>
    <lineage>
        <taxon>Bacteria</taxon>
        <taxon>Bacillati</taxon>
        <taxon>Bacillota</taxon>
        <taxon>Erysipelotrichia</taxon>
        <taxon>Erysipelotrichales</taxon>
        <taxon>Erysipelotrichaceae</taxon>
        <taxon>Dielma</taxon>
    </lineage>
</organism>
<dbReference type="AlphaFoldDB" id="A0A318KMN9"/>
<evidence type="ECO:0000256" key="5">
    <source>
        <dbReference type="ARBA" id="ARBA00023295"/>
    </source>
</evidence>
<accession>A0A318KMN9</accession>